<dbReference type="GO" id="GO:0005634">
    <property type="term" value="C:nucleus"/>
    <property type="evidence" value="ECO:0007669"/>
    <property type="project" value="TreeGrafter"/>
</dbReference>
<protein>
    <recommendedName>
        <fullName evidence="8">mRNA cap guanine-N(7) methyltransferase</fullName>
        <ecNumber evidence="8">2.1.1.56</ecNumber>
    </recommendedName>
    <alternativeName>
        <fullName evidence="8">mRNA (guanine-N(7))-methyltransferase</fullName>
    </alternativeName>
    <alternativeName>
        <fullName evidence="8">mRNA cap methyltransferase</fullName>
    </alternativeName>
</protein>
<keyword evidence="5 8" id="KW-0694">RNA-binding</keyword>
<dbReference type="OMA" id="LITGDCF"/>
<comment type="similarity">
    <text evidence="8">Belongs to the class I-like SAM-binding methyltransferase superfamily. mRNA cap 0 methyltransferase family.</text>
</comment>
<feature type="compositionally biased region" description="Low complexity" evidence="10">
    <location>
        <begin position="1"/>
        <end position="12"/>
    </location>
</feature>
<feature type="coiled-coil region" evidence="9">
    <location>
        <begin position="136"/>
        <end position="163"/>
    </location>
</feature>
<sequence>MSSSSQSLQFTDSESHERAPIKKVNIGNEPEIGQIQQQIEYSSKGMAQNQKNSLTAKEYYDQQIKNTETHRRISRLYYLRNFQNWVKAVLINEYSTSLKQNFTDKRNLLNVFEMGCGKGGDMYKWSKAGTGLWFGIDISSESLKEAERRHKTQKEDKKKQIQKIYLMETKADSDSTLFRSRLPQDIYFDFVSMQFMANLLFSSEQAVENMFENMTCRLTNQGIVLMTITDSNVLVKKMREFTTKDIEGNYVYSRNQYFSIKFESLQFSKNKPFGQQYYFYLEDSVGFKEDNQIKYVPEYLIELQAFEQKAKEYNLEIIENLNFIDFFEKYKQKHSDLLKIMVKPPSDEWKMPMDQWEIAHLYRVVVLRHLKGQAQPKIRRHPHLTELPDSVLELENE</sequence>
<evidence type="ECO:0000256" key="7">
    <source>
        <dbReference type="ARBA" id="ARBA00023242"/>
    </source>
</evidence>
<dbReference type="Pfam" id="PF03291">
    <property type="entry name" value="mRNA_G-N7_MeTrfase"/>
    <property type="match status" value="1"/>
</dbReference>
<keyword evidence="4 8" id="KW-0949">S-adenosyl-L-methionine</keyword>
<feature type="region of interest" description="Disordered" evidence="10">
    <location>
        <begin position="1"/>
        <end position="23"/>
    </location>
</feature>
<dbReference type="PIRSF" id="PIRSF028762">
    <property type="entry name" value="ABD1"/>
    <property type="match status" value="1"/>
</dbReference>
<accession>A0A8S1V6R2</accession>
<feature type="domain" description="MRNA cap 0 methyltransferase" evidence="11">
    <location>
        <begin position="74"/>
        <end position="370"/>
    </location>
</feature>
<dbReference type="EC" id="2.1.1.56" evidence="8"/>
<dbReference type="EMBL" id="CAJJDP010000057">
    <property type="protein sequence ID" value="CAD8171652.1"/>
    <property type="molecule type" value="Genomic_DNA"/>
</dbReference>
<dbReference type="AlphaFoldDB" id="A0A8S1V6R2"/>
<evidence type="ECO:0000256" key="2">
    <source>
        <dbReference type="ARBA" id="ARBA00022664"/>
    </source>
</evidence>
<keyword evidence="6 8" id="KW-0506">mRNA capping</keyword>
<reference evidence="12" key="1">
    <citation type="submission" date="2021-01" db="EMBL/GenBank/DDBJ databases">
        <authorList>
            <consortium name="Genoscope - CEA"/>
            <person name="William W."/>
        </authorList>
    </citation>
    <scope>NUCLEOTIDE SEQUENCE</scope>
</reference>
<comment type="subcellular location">
    <subcellularLocation>
        <location evidence="8">Nucleus</location>
    </subcellularLocation>
</comment>
<evidence type="ECO:0000256" key="1">
    <source>
        <dbReference type="ARBA" id="ARBA00022603"/>
    </source>
</evidence>
<keyword evidence="13" id="KW-1185">Reference proteome</keyword>
<evidence type="ECO:0000256" key="8">
    <source>
        <dbReference type="PIRNR" id="PIRNR028762"/>
    </source>
</evidence>
<dbReference type="GO" id="GO:0004482">
    <property type="term" value="F:mRNA 5'-cap (guanine-N7-)-methyltransferase activity"/>
    <property type="evidence" value="ECO:0007669"/>
    <property type="project" value="InterPro"/>
</dbReference>
<evidence type="ECO:0000256" key="3">
    <source>
        <dbReference type="ARBA" id="ARBA00022679"/>
    </source>
</evidence>
<keyword evidence="3 8" id="KW-0808">Transferase</keyword>
<evidence type="ECO:0000256" key="9">
    <source>
        <dbReference type="SAM" id="Coils"/>
    </source>
</evidence>
<evidence type="ECO:0000256" key="5">
    <source>
        <dbReference type="ARBA" id="ARBA00022884"/>
    </source>
</evidence>
<evidence type="ECO:0000256" key="6">
    <source>
        <dbReference type="ARBA" id="ARBA00023042"/>
    </source>
</evidence>
<dbReference type="PROSITE" id="PS51562">
    <property type="entry name" value="RNA_CAP0_MT"/>
    <property type="match status" value="1"/>
</dbReference>
<evidence type="ECO:0000256" key="4">
    <source>
        <dbReference type="ARBA" id="ARBA00022691"/>
    </source>
</evidence>
<dbReference type="InterPro" id="IPR016899">
    <property type="entry name" value="mRNA_G-N7_MeTrfase_euk"/>
</dbReference>
<evidence type="ECO:0000313" key="12">
    <source>
        <dbReference type="EMBL" id="CAD8171652.1"/>
    </source>
</evidence>
<keyword evidence="9" id="KW-0175">Coiled coil</keyword>
<evidence type="ECO:0000259" key="11">
    <source>
        <dbReference type="PROSITE" id="PS51562"/>
    </source>
</evidence>
<dbReference type="PANTHER" id="PTHR12189">
    <property type="entry name" value="MRNA GUANINE-7- METHYLTRANSFERASE"/>
    <property type="match status" value="1"/>
</dbReference>
<dbReference type="InterPro" id="IPR004971">
    <property type="entry name" value="mRNA_G-N7_MeTrfase_dom"/>
</dbReference>
<proteinExistence type="inferred from homology"/>
<name>A0A8S1V6R2_PAROT</name>
<organism evidence="12 13">
    <name type="scientific">Paramecium octaurelia</name>
    <dbReference type="NCBI Taxonomy" id="43137"/>
    <lineage>
        <taxon>Eukaryota</taxon>
        <taxon>Sar</taxon>
        <taxon>Alveolata</taxon>
        <taxon>Ciliophora</taxon>
        <taxon>Intramacronucleata</taxon>
        <taxon>Oligohymenophorea</taxon>
        <taxon>Peniculida</taxon>
        <taxon>Parameciidae</taxon>
        <taxon>Paramecium</taxon>
    </lineage>
</organism>
<evidence type="ECO:0000256" key="10">
    <source>
        <dbReference type="SAM" id="MobiDB-lite"/>
    </source>
</evidence>
<dbReference type="OrthoDB" id="10248867at2759"/>
<dbReference type="PANTHER" id="PTHR12189:SF2">
    <property type="entry name" value="MRNA CAP GUANINE-N7 METHYLTRANSFERASE"/>
    <property type="match status" value="1"/>
</dbReference>
<gene>
    <name evidence="12" type="ORF">POCTA_138.1.T0580241</name>
</gene>
<dbReference type="GO" id="GO:0003723">
    <property type="term" value="F:RNA binding"/>
    <property type="evidence" value="ECO:0007669"/>
    <property type="project" value="UniProtKB-KW"/>
</dbReference>
<dbReference type="InterPro" id="IPR039753">
    <property type="entry name" value="RG7MT1"/>
</dbReference>
<keyword evidence="2 8" id="KW-0507">mRNA processing</keyword>
<dbReference type="Proteomes" id="UP000683925">
    <property type="component" value="Unassembled WGS sequence"/>
</dbReference>
<keyword evidence="1 8" id="KW-0489">Methyltransferase</keyword>
<keyword evidence="7 8" id="KW-0539">Nucleus</keyword>
<evidence type="ECO:0000313" key="13">
    <source>
        <dbReference type="Proteomes" id="UP000683925"/>
    </source>
</evidence>
<comment type="caution">
    <text evidence="12">The sequence shown here is derived from an EMBL/GenBank/DDBJ whole genome shotgun (WGS) entry which is preliminary data.</text>
</comment>